<dbReference type="SUPFAM" id="SSF50978">
    <property type="entry name" value="WD40 repeat-like"/>
    <property type="match status" value="1"/>
</dbReference>
<dbReference type="InterPro" id="IPR055439">
    <property type="entry name" value="Beta-prop_EML_1st"/>
</dbReference>
<dbReference type="InterPro" id="IPR050630">
    <property type="entry name" value="WD_repeat_EMAP"/>
</dbReference>
<feature type="region of interest" description="Disordered" evidence="4">
    <location>
        <begin position="1"/>
        <end position="63"/>
    </location>
</feature>
<name>A0A8J1YAC2_OWEFU</name>
<dbReference type="InterPro" id="IPR036572">
    <property type="entry name" value="Doublecortin_dom_sf"/>
</dbReference>
<proteinExistence type="inferred from homology"/>
<evidence type="ECO:0000313" key="6">
    <source>
        <dbReference type="Proteomes" id="UP000749559"/>
    </source>
</evidence>
<dbReference type="PROSITE" id="PS50082">
    <property type="entry name" value="WD_REPEATS_2"/>
    <property type="match status" value="2"/>
</dbReference>
<dbReference type="Gene3D" id="2.130.10.10">
    <property type="entry name" value="YVTN repeat-like/Quinoprotein amine dehydrogenase"/>
    <property type="match status" value="2"/>
</dbReference>
<feature type="compositionally biased region" description="Polar residues" evidence="4">
    <location>
        <begin position="364"/>
        <end position="373"/>
    </location>
</feature>
<dbReference type="InterPro" id="IPR003533">
    <property type="entry name" value="Doublecortin_dom"/>
</dbReference>
<dbReference type="InterPro" id="IPR015943">
    <property type="entry name" value="WD40/YVTN_repeat-like_dom_sf"/>
</dbReference>
<feature type="region of interest" description="Disordered" evidence="4">
    <location>
        <begin position="205"/>
        <end position="271"/>
    </location>
</feature>
<dbReference type="EMBL" id="CAIIXF020000001">
    <property type="protein sequence ID" value="CAH1772812.1"/>
    <property type="molecule type" value="Genomic_DNA"/>
</dbReference>
<dbReference type="Pfam" id="PF23409">
    <property type="entry name" value="Beta-prop_EML"/>
    <property type="match status" value="1"/>
</dbReference>
<dbReference type="GO" id="GO:0008017">
    <property type="term" value="F:microtubule binding"/>
    <property type="evidence" value="ECO:0007669"/>
    <property type="project" value="TreeGrafter"/>
</dbReference>
<accession>A0A8J1YAC2</accession>
<dbReference type="InterPro" id="IPR005108">
    <property type="entry name" value="HELP"/>
</dbReference>
<dbReference type="SUPFAM" id="SSF89837">
    <property type="entry name" value="Doublecortin (DC)"/>
    <property type="match status" value="1"/>
</dbReference>
<organism evidence="5 6">
    <name type="scientific">Owenia fusiformis</name>
    <name type="common">Polychaete worm</name>
    <dbReference type="NCBI Taxonomy" id="6347"/>
    <lineage>
        <taxon>Eukaryota</taxon>
        <taxon>Metazoa</taxon>
        <taxon>Spiralia</taxon>
        <taxon>Lophotrochozoa</taxon>
        <taxon>Annelida</taxon>
        <taxon>Polychaeta</taxon>
        <taxon>Sedentaria</taxon>
        <taxon>Canalipalpata</taxon>
        <taxon>Sabellida</taxon>
        <taxon>Oweniida</taxon>
        <taxon>Oweniidae</taxon>
        <taxon>Owenia</taxon>
    </lineage>
</organism>
<keyword evidence="2" id="KW-0853">WD repeat</keyword>
<evidence type="ECO:0000256" key="1">
    <source>
        <dbReference type="ARBA" id="ARBA00006489"/>
    </source>
</evidence>
<keyword evidence="6" id="KW-1185">Reference proteome</keyword>
<dbReference type="InterPro" id="IPR036322">
    <property type="entry name" value="WD40_repeat_dom_sf"/>
</dbReference>
<dbReference type="SMART" id="SM00320">
    <property type="entry name" value="WD40"/>
    <property type="match status" value="7"/>
</dbReference>
<reference evidence="5" key="1">
    <citation type="submission" date="2022-03" db="EMBL/GenBank/DDBJ databases">
        <authorList>
            <person name="Martin C."/>
        </authorList>
    </citation>
    <scope>NUCLEOTIDE SEQUENCE</scope>
</reference>
<dbReference type="Pfam" id="PF03451">
    <property type="entry name" value="HELP"/>
    <property type="match status" value="1"/>
</dbReference>
<comment type="similarity">
    <text evidence="1">Belongs to the WD repeat EMAP family.</text>
</comment>
<feature type="compositionally biased region" description="Polar residues" evidence="4">
    <location>
        <begin position="252"/>
        <end position="267"/>
    </location>
</feature>
<comment type="caution">
    <text evidence="5">The sequence shown here is derived from an EMBL/GenBank/DDBJ whole genome shotgun (WGS) entry which is preliminary data.</text>
</comment>
<dbReference type="Pfam" id="PF23414">
    <property type="entry name" value="Beta-prop_EML_2"/>
    <property type="match status" value="1"/>
</dbReference>
<evidence type="ECO:0000313" key="5">
    <source>
        <dbReference type="EMBL" id="CAH1772812.1"/>
    </source>
</evidence>
<dbReference type="InterPro" id="IPR011047">
    <property type="entry name" value="Quinoprotein_ADH-like_sf"/>
</dbReference>
<dbReference type="Pfam" id="PF03607">
    <property type="entry name" value="DCX"/>
    <property type="match status" value="1"/>
</dbReference>
<dbReference type="PANTHER" id="PTHR13720:SF55">
    <property type="entry name" value="ECHINODERM MICROTUBULE-ASSOCIATED PROTEIN-LIKE CG42247"/>
    <property type="match status" value="1"/>
</dbReference>
<dbReference type="OrthoDB" id="47802at2759"/>
<dbReference type="InterPro" id="IPR055442">
    <property type="entry name" value="Beta-prop_EML-like_2nd"/>
</dbReference>
<feature type="region of interest" description="Disordered" evidence="4">
    <location>
        <begin position="358"/>
        <end position="407"/>
    </location>
</feature>
<feature type="compositionally biased region" description="Polar residues" evidence="4">
    <location>
        <begin position="214"/>
        <end position="227"/>
    </location>
</feature>
<dbReference type="GO" id="GO:0000226">
    <property type="term" value="P:microtubule cytoskeleton organization"/>
    <property type="evidence" value="ECO:0007669"/>
    <property type="project" value="TreeGrafter"/>
</dbReference>
<evidence type="ECO:0000256" key="4">
    <source>
        <dbReference type="SAM" id="MobiDB-lite"/>
    </source>
</evidence>
<feature type="compositionally biased region" description="Acidic residues" evidence="4">
    <location>
        <begin position="238"/>
        <end position="248"/>
    </location>
</feature>
<dbReference type="PROSITE" id="PS50309">
    <property type="entry name" value="DC"/>
    <property type="match status" value="2"/>
</dbReference>
<evidence type="ECO:0000256" key="2">
    <source>
        <dbReference type="ARBA" id="ARBA00022574"/>
    </source>
</evidence>
<dbReference type="Gene3D" id="3.10.20.230">
    <property type="entry name" value="Doublecortin domain"/>
    <property type="match status" value="2"/>
</dbReference>
<protein>
    <submittedName>
        <fullName evidence="5">Uncharacterized protein</fullName>
    </submittedName>
</protein>
<dbReference type="SUPFAM" id="SSF50998">
    <property type="entry name" value="Quinoprotein alcohol dehydrogenase-like"/>
    <property type="match status" value="1"/>
</dbReference>
<gene>
    <name evidence="5" type="ORF">OFUS_LOCUS514</name>
</gene>
<keyword evidence="3" id="KW-0677">Repeat</keyword>
<dbReference type="PROSITE" id="PS50294">
    <property type="entry name" value="WD_REPEATS_REGION"/>
    <property type="match status" value="1"/>
</dbReference>
<sequence>MYQIAEIDGPHRAHTQQGNGYRQGYPTGNRYDNGAYDNPDTYQGLRYPSGGSMDHDDEPDTLGRTKLGKRGKLVTFYRNGDNNFKGFQTSINSKIRSLETLLVDLTSKIPTTTGIRYIFTWPDCKEVRDLSEFEGGRSYIASCVKKVNKTINYGSVSREQFWQTKKPSAGRHREDDKRFLYNIKPKQVNRPPVLSRMSAGIAAANETPRETDTSDTFNTWPRSQNMKAKNRKSRNFQDDDSVAMDYEDTNTRRSGSNGDITSPNQKPTPGKVLTVVNNLNRQIEEKVMFNPGTTQEFEEIMEDISDMMKIPQGAFTGLFAGTHPFKKIESFSQLLRTVEKCDKFIACSLEGVPQEILKREREAPSSNSSNDSTGMRKPRKHSRRYENLEIDSMSSPEQMSRHESTEDRLNRAKLLNVKPVTVDIHGLRREFYAPSKTNPEDNGAKPDKKLKLEWVYGYRGQEAKNNLYVLRTGELVYYVATVAIVYDKEKETQKHYMEHTEDITCMALHPTQNYVATGQQVGSSATAILPHIRIWDAKSLYTYKEIGLDLFQYGINTLAFSTESGGDLLLAVDASDRHVLSVWDWQAGTLTAKTTPTKWECDYSKFATTSEVVISGCFYPQDDTIIITYGRQHIFFWKIFQDSKIYRDKKSGVFNDEVPKFVTSVAFAPNGDVISGDSNGSILIWSRNDSDQFAINRHISDHMSHAHHKSVFALCMKADGILLSGAGSEIKAWDTSSEYRFIKERMLPDTAGTIRNMLPHNQQDTDGQLYIGTANNSILEGSLQNKFTYLIQGHHKEVSGLTCHPTEQTFITAGLDKEVCKWALYTHNLIWKSNIGLECVCVAFDPQGLVMAIGTTAGRFVILDSSSGNHVASIQVGNDDITTISFSPDGKMLAAGCQDNIFLYQVLDDGQCFRKHKTGVLSGHSNYIRQLDWSTDSRYIQSVSADYDLMYWDIGKMQCEKQGALLRDSLWTTQSATLGHALLGAWSNLEKDEDIVCTARSNKHITLAVGDNTGSLRLYKYPCSKQKADFIAMKPYSKSTNNVCYTNDDTFLITSGGSDAGLMQWCIKDNKQAMLPLPASPFSMQDTL</sequence>
<dbReference type="GO" id="GO:0035556">
    <property type="term" value="P:intracellular signal transduction"/>
    <property type="evidence" value="ECO:0007669"/>
    <property type="project" value="InterPro"/>
</dbReference>
<dbReference type="GO" id="GO:0072686">
    <property type="term" value="C:mitotic spindle"/>
    <property type="evidence" value="ECO:0007669"/>
    <property type="project" value="TreeGrafter"/>
</dbReference>
<dbReference type="Proteomes" id="UP000749559">
    <property type="component" value="Unassembled WGS sequence"/>
</dbReference>
<dbReference type="PANTHER" id="PTHR13720">
    <property type="entry name" value="WD-40 REPEAT PROTEIN"/>
    <property type="match status" value="1"/>
</dbReference>
<dbReference type="InterPro" id="IPR001680">
    <property type="entry name" value="WD40_rpt"/>
</dbReference>
<dbReference type="AlphaFoldDB" id="A0A8J1YAC2"/>
<evidence type="ECO:0000256" key="3">
    <source>
        <dbReference type="ARBA" id="ARBA00022737"/>
    </source>
</evidence>
<dbReference type="SMART" id="SM00537">
    <property type="entry name" value="DCX"/>
    <property type="match status" value="1"/>
</dbReference>